<name>A0A537K237_9BACT</name>
<dbReference type="Pfam" id="PF00528">
    <property type="entry name" value="BPD_transp_1"/>
    <property type="match status" value="1"/>
</dbReference>
<dbReference type="GO" id="GO:0055085">
    <property type="term" value="P:transmembrane transport"/>
    <property type="evidence" value="ECO:0007669"/>
    <property type="project" value="InterPro"/>
</dbReference>
<keyword evidence="4 7" id="KW-0812">Transmembrane</keyword>
<feature type="transmembrane region" description="Helical" evidence="7">
    <location>
        <begin position="191"/>
        <end position="213"/>
    </location>
</feature>
<dbReference type="InterPro" id="IPR035906">
    <property type="entry name" value="MetI-like_sf"/>
</dbReference>
<sequence>MARPGEGGARRHRVRAWELVRFLYIGGFLMFLLLPLYWMVITSIKPVSDFLAVPPVVFPSEPTIVHYTAALYSYRGMQGLINSLIIASATTVLSVAVGTLMAYSLARFHTGGQHLAFWVLSQRFLPGIAVVLPVFLLYRNFGLNDTHTGMILIYTVFSLPFSVWTLYAYFRQMPVELENAARVDGCSRWQVLKMIAVPLAAPGIVTAAVFAFIYAWTEFFFALILTSRTAFTLPSIFRSFLGFQGAQYGESSALTVISLVPSIALGLLVQRHLVRGLTLGALHE</sequence>
<evidence type="ECO:0000256" key="3">
    <source>
        <dbReference type="ARBA" id="ARBA00022475"/>
    </source>
</evidence>
<evidence type="ECO:0000313" key="10">
    <source>
        <dbReference type="Proteomes" id="UP000318509"/>
    </source>
</evidence>
<dbReference type="InterPro" id="IPR000515">
    <property type="entry name" value="MetI-like"/>
</dbReference>
<dbReference type="CDD" id="cd06261">
    <property type="entry name" value="TM_PBP2"/>
    <property type="match status" value="1"/>
</dbReference>
<dbReference type="AlphaFoldDB" id="A0A537K237"/>
<proteinExistence type="inferred from homology"/>
<feature type="transmembrane region" description="Helical" evidence="7">
    <location>
        <begin position="253"/>
        <end position="274"/>
    </location>
</feature>
<comment type="subcellular location">
    <subcellularLocation>
        <location evidence="1 7">Cell membrane</location>
        <topology evidence="1 7">Multi-pass membrane protein</topology>
    </subcellularLocation>
</comment>
<evidence type="ECO:0000256" key="5">
    <source>
        <dbReference type="ARBA" id="ARBA00022989"/>
    </source>
</evidence>
<keyword evidence="6 7" id="KW-0472">Membrane</keyword>
<evidence type="ECO:0000313" key="9">
    <source>
        <dbReference type="EMBL" id="TMI89853.1"/>
    </source>
</evidence>
<evidence type="ECO:0000256" key="6">
    <source>
        <dbReference type="ARBA" id="ARBA00023136"/>
    </source>
</evidence>
<accession>A0A537K237</accession>
<keyword evidence="3" id="KW-1003">Cell membrane</keyword>
<evidence type="ECO:0000256" key="1">
    <source>
        <dbReference type="ARBA" id="ARBA00004651"/>
    </source>
</evidence>
<dbReference type="PROSITE" id="PS50928">
    <property type="entry name" value="ABC_TM1"/>
    <property type="match status" value="1"/>
</dbReference>
<dbReference type="Gene3D" id="1.10.3720.10">
    <property type="entry name" value="MetI-like"/>
    <property type="match status" value="1"/>
</dbReference>
<dbReference type="Proteomes" id="UP000318509">
    <property type="component" value="Unassembled WGS sequence"/>
</dbReference>
<keyword evidence="5 7" id="KW-1133">Transmembrane helix</keyword>
<reference evidence="9 10" key="1">
    <citation type="journal article" date="2019" name="Nat. Microbiol.">
        <title>Mediterranean grassland soil C-N compound turnover is dependent on rainfall and depth, and is mediated by genomically divergent microorganisms.</title>
        <authorList>
            <person name="Diamond S."/>
            <person name="Andeer P.F."/>
            <person name="Li Z."/>
            <person name="Crits-Christoph A."/>
            <person name="Burstein D."/>
            <person name="Anantharaman K."/>
            <person name="Lane K.R."/>
            <person name="Thomas B.C."/>
            <person name="Pan C."/>
            <person name="Northen T.R."/>
            <person name="Banfield J.F."/>
        </authorList>
    </citation>
    <scope>NUCLEOTIDE SEQUENCE [LARGE SCALE GENOMIC DNA]</scope>
    <source>
        <strain evidence="9">NP_3</strain>
    </source>
</reference>
<evidence type="ECO:0000256" key="7">
    <source>
        <dbReference type="RuleBase" id="RU363032"/>
    </source>
</evidence>
<dbReference type="GO" id="GO:0005886">
    <property type="term" value="C:plasma membrane"/>
    <property type="evidence" value="ECO:0007669"/>
    <property type="project" value="UniProtKB-SubCell"/>
</dbReference>
<evidence type="ECO:0000256" key="4">
    <source>
        <dbReference type="ARBA" id="ARBA00022692"/>
    </source>
</evidence>
<feature type="transmembrane region" description="Helical" evidence="7">
    <location>
        <begin position="115"/>
        <end position="138"/>
    </location>
</feature>
<evidence type="ECO:0000256" key="2">
    <source>
        <dbReference type="ARBA" id="ARBA00022448"/>
    </source>
</evidence>
<feature type="transmembrane region" description="Helical" evidence="7">
    <location>
        <begin position="21"/>
        <end position="41"/>
    </location>
</feature>
<keyword evidence="2 7" id="KW-0813">Transport</keyword>
<dbReference type="PANTHER" id="PTHR32243">
    <property type="entry name" value="MALTOSE TRANSPORT SYSTEM PERMEASE-RELATED"/>
    <property type="match status" value="1"/>
</dbReference>
<protein>
    <submittedName>
        <fullName evidence="9">Carbohydrate ABC transporter permease</fullName>
    </submittedName>
</protein>
<comment type="caution">
    <text evidence="9">The sequence shown here is derived from an EMBL/GenBank/DDBJ whole genome shotgun (WGS) entry which is preliminary data.</text>
</comment>
<dbReference type="EMBL" id="VBAK01000118">
    <property type="protein sequence ID" value="TMI89853.1"/>
    <property type="molecule type" value="Genomic_DNA"/>
</dbReference>
<evidence type="ECO:0000259" key="8">
    <source>
        <dbReference type="PROSITE" id="PS50928"/>
    </source>
</evidence>
<dbReference type="SUPFAM" id="SSF161098">
    <property type="entry name" value="MetI-like"/>
    <property type="match status" value="1"/>
</dbReference>
<feature type="domain" description="ABC transmembrane type-1" evidence="8">
    <location>
        <begin position="80"/>
        <end position="269"/>
    </location>
</feature>
<gene>
    <name evidence="9" type="ORF">E6H00_08525</name>
</gene>
<feature type="transmembrane region" description="Helical" evidence="7">
    <location>
        <begin position="80"/>
        <end position="103"/>
    </location>
</feature>
<organism evidence="9 10">
    <name type="scientific">Candidatus Segetimicrobium genomatis</name>
    <dbReference type="NCBI Taxonomy" id="2569760"/>
    <lineage>
        <taxon>Bacteria</taxon>
        <taxon>Bacillati</taxon>
        <taxon>Candidatus Sysuimicrobiota</taxon>
        <taxon>Candidatus Sysuimicrobiia</taxon>
        <taxon>Candidatus Sysuimicrobiales</taxon>
        <taxon>Candidatus Segetimicrobiaceae</taxon>
        <taxon>Candidatus Segetimicrobium</taxon>
    </lineage>
</organism>
<comment type="similarity">
    <text evidence="7">Belongs to the binding-protein-dependent transport system permease family.</text>
</comment>
<dbReference type="PANTHER" id="PTHR32243:SF18">
    <property type="entry name" value="INNER MEMBRANE ABC TRANSPORTER PERMEASE PROTEIN YCJP"/>
    <property type="match status" value="1"/>
</dbReference>
<dbReference type="InterPro" id="IPR050901">
    <property type="entry name" value="BP-dep_ABC_trans_perm"/>
</dbReference>
<feature type="transmembrane region" description="Helical" evidence="7">
    <location>
        <begin position="150"/>
        <end position="170"/>
    </location>
</feature>